<evidence type="ECO:0000313" key="3">
    <source>
        <dbReference type="Proteomes" id="UP000663828"/>
    </source>
</evidence>
<protein>
    <submittedName>
        <fullName evidence="2">Uncharacterized protein</fullName>
    </submittedName>
</protein>
<accession>A0A814C4R2</accession>
<name>A0A814C4R2_ADIRI</name>
<dbReference type="Proteomes" id="UP000663828">
    <property type="component" value="Unassembled WGS sequence"/>
</dbReference>
<evidence type="ECO:0000256" key="1">
    <source>
        <dbReference type="SAM" id="Phobius"/>
    </source>
</evidence>
<reference evidence="2" key="1">
    <citation type="submission" date="2021-02" db="EMBL/GenBank/DDBJ databases">
        <authorList>
            <person name="Nowell W R."/>
        </authorList>
    </citation>
    <scope>NUCLEOTIDE SEQUENCE</scope>
</reference>
<gene>
    <name evidence="2" type="ORF">XAT740_LOCUS9808</name>
</gene>
<dbReference type="EMBL" id="CAJNOR010000511">
    <property type="protein sequence ID" value="CAF0935270.1"/>
    <property type="molecule type" value="Genomic_DNA"/>
</dbReference>
<feature type="transmembrane region" description="Helical" evidence="1">
    <location>
        <begin position="55"/>
        <end position="78"/>
    </location>
</feature>
<keyword evidence="1" id="KW-0812">Transmembrane</keyword>
<keyword evidence="3" id="KW-1185">Reference proteome</keyword>
<comment type="caution">
    <text evidence="2">The sequence shown here is derived from an EMBL/GenBank/DDBJ whole genome shotgun (WGS) entry which is preliminary data.</text>
</comment>
<keyword evidence="1" id="KW-1133">Transmembrane helix</keyword>
<dbReference type="AlphaFoldDB" id="A0A814C4R2"/>
<organism evidence="2 3">
    <name type="scientific">Adineta ricciae</name>
    <name type="common">Rotifer</name>
    <dbReference type="NCBI Taxonomy" id="249248"/>
    <lineage>
        <taxon>Eukaryota</taxon>
        <taxon>Metazoa</taxon>
        <taxon>Spiralia</taxon>
        <taxon>Gnathifera</taxon>
        <taxon>Rotifera</taxon>
        <taxon>Eurotatoria</taxon>
        <taxon>Bdelloidea</taxon>
        <taxon>Adinetida</taxon>
        <taxon>Adinetidae</taxon>
        <taxon>Adineta</taxon>
    </lineage>
</organism>
<sequence>MQRRRLLYLSSTPDSHIDTLLNPTGDMSSGYVQYDPYGYGVAQPVKSGTGLGSSLMIIAGIIAAGILIGMALGLGLGIGTAGLDTSTNLTLVTNTTNSSG</sequence>
<proteinExistence type="predicted"/>
<keyword evidence="1" id="KW-0472">Membrane</keyword>
<evidence type="ECO:0000313" key="2">
    <source>
        <dbReference type="EMBL" id="CAF0935270.1"/>
    </source>
</evidence>